<dbReference type="InterPro" id="IPR014729">
    <property type="entry name" value="Rossmann-like_a/b/a_fold"/>
</dbReference>
<dbReference type="SUPFAM" id="SSF55174">
    <property type="entry name" value="Alpha-L RNA-binding motif"/>
    <property type="match status" value="1"/>
</dbReference>
<dbReference type="GO" id="GO:0042803">
    <property type="term" value="F:protein homodimerization activity"/>
    <property type="evidence" value="ECO:0007669"/>
    <property type="project" value="UniProtKB-ARBA"/>
</dbReference>
<feature type="binding site" evidence="11">
    <location>
        <position position="240"/>
    </location>
    <ligand>
        <name>ATP</name>
        <dbReference type="ChEBI" id="CHEBI:30616"/>
    </ligand>
</feature>
<evidence type="ECO:0000256" key="12">
    <source>
        <dbReference type="PROSITE-ProRule" id="PRU00182"/>
    </source>
</evidence>
<comment type="subcellular location">
    <subcellularLocation>
        <location evidence="1 11">Cytoplasm</location>
    </subcellularLocation>
</comment>
<evidence type="ECO:0000256" key="10">
    <source>
        <dbReference type="ARBA" id="ARBA00060965"/>
    </source>
</evidence>
<organism evidence="14">
    <name type="scientific">uncultured actinobacterium HF0500_35G12</name>
    <dbReference type="NCBI Taxonomy" id="723604"/>
    <lineage>
        <taxon>Bacteria</taxon>
        <taxon>Bacillati</taxon>
        <taxon>Actinomycetota</taxon>
        <taxon>Actinomycetes</taxon>
        <taxon>marine Actinobacteria clade</taxon>
        <taxon>environmental samples</taxon>
    </lineage>
</organism>
<feature type="domain" description="Tyrosine--tRNA ligase SYY-like C-terminal" evidence="13">
    <location>
        <begin position="358"/>
        <end position="420"/>
    </location>
</feature>
<dbReference type="Gene3D" id="1.10.240.10">
    <property type="entry name" value="Tyrosyl-Transfer RNA Synthetase"/>
    <property type="match status" value="1"/>
</dbReference>
<dbReference type="InterPro" id="IPR001412">
    <property type="entry name" value="aa-tRNA-synth_I_CS"/>
</dbReference>
<comment type="function">
    <text evidence="11">Catalyzes the attachment of tyrosine to tRNA(Tyr) in a two-step reaction: tyrosine is first activated by ATP to form Tyr-AMP and then transferred to the acceptor end of tRNA(Tyr).</text>
</comment>
<dbReference type="InterPro" id="IPR054608">
    <property type="entry name" value="SYY-like_C"/>
</dbReference>
<comment type="catalytic activity">
    <reaction evidence="9 11">
        <text>tRNA(Tyr) + L-tyrosine + ATP = L-tyrosyl-tRNA(Tyr) + AMP + diphosphate + H(+)</text>
        <dbReference type="Rhea" id="RHEA:10220"/>
        <dbReference type="Rhea" id="RHEA-COMP:9706"/>
        <dbReference type="Rhea" id="RHEA-COMP:9707"/>
        <dbReference type="ChEBI" id="CHEBI:15378"/>
        <dbReference type="ChEBI" id="CHEBI:30616"/>
        <dbReference type="ChEBI" id="CHEBI:33019"/>
        <dbReference type="ChEBI" id="CHEBI:58315"/>
        <dbReference type="ChEBI" id="CHEBI:78442"/>
        <dbReference type="ChEBI" id="CHEBI:78536"/>
        <dbReference type="ChEBI" id="CHEBI:456215"/>
        <dbReference type="EC" id="6.1.1.1"/>
    </reaction>
</comment>
<accession>E7C669</accession>
<evidence type="ECO:0000256" key="8">
    <source>
        <dbReference type="ARBA" id="ARBA00023146"/>
    </source>
</evidence>
<dbReference type="PANTHER" id="PTHR11766:SF0">
    <property type="entry name" value="TYROSINE--TRNA LIGASE, MITOCHONDRIAL"/>
    <property type="match status" value="1"/>
</dbReference>
<evidence type="ECO:0000313" key="14">
    <source>
        <dbReference type="EMBL" id="ADI22943.1"/>
    </source>
</evidence>
<evidence type="ECO:0000256" key="5">
    <source>
        <dbReference type="ARBA" id="ARBA00022840"/>
    </source>
</evidence>
<dbReference type="NCBIfam" id="TIGR00234">
    <property type="entry name" value="tyrS"/>
    <property type="match status" value="1"/>
</dbReference>
<evidence type="ECO:0000256" key="4">
    <source>
        <dbReference type="ARBA" id="ARBA00022741"/>
    </source>
</evidence>
<evidence type="ECO:0000256" key="9">
    <source>
        <dbReference type="ARBA" id="ARBA00048248"/>
    </source>
</evidence>
<feature type="binding site" evidence="11">
    <location>
        <position position="177"/>
    </location>
    <ligand>
        <name>L-tyrosine</name>
        <dbReference type="ChEBI" id="CHEBI:58315"/>
    </ligand>
</feature>
<dbReference type="PRINTS" id="PR01040">
    <property type="entry name" value="TRNASYNTHTYR"/>
</dbReference>
<proteinExistence type="inferred from homology"/>
<dbReference type="Pfam" id="PF22421">
    <property type="entry name" value="SYY_C-terminal"/>
    <property type="match status" value="1"/>
</dbReference>
<dbReference type="EMBL" id="GU568001">
    <property type="protein sequence ID" value="ADI22943.1"/>
    <property type="molecule type" value="Genomic_DNA"/>
</dbReference>
<dbReference type="CDD" id="cd00805">
    <property type="entry name" value="TyrRS_core"/>
    <property type="match status" value="1"/>
</dbReference>
<dbReference type="GO" id="GO:0005524">
    <property type="term" value="F:ATP binding"/>
    <property type="evidence" value="ECO:0007669"/>
    <property type="project" value="UniProtKB-UniRule"/>
</dbReference>
<name>E7C669_9ACTN</name>
<evidence type="ECO:0000256" key="2">
    <source>
        <dbReference type="ARBA" id="ARBA00022490"/>
    </source>
</evidence>
<dbReference type="SUPFAM" id="SSF52374">
    <property type="entry name" value="Nucleotidylyl transferase"/>
    <property type="match status" value="1"/>
</dbReference>
<dbReference type="FunFam" id="1.10.240.10:FF:000001">
    <property type="entry name" value="Tyrosine--tRNA ligase"/>
    <property type="match status" value="1"/>
</dbReference>
<evidence type="ECO:0000256" key="6">
    <source>
        <dbReference type="ARBA" id="ARBA00022884"/>
    </source>
</evidence>
<evidence type="ECO:0000256" key="7">
    <source>
        <dbReference type="ARBA" id="ARBA00022917"/>
    </source>
</evidence>
<dbReference type="InterPro" id="IPR002307">
    <property type="entry name" value="Tyr-tRNA-ligase"/>
</dbReference>
<dbReference type="CDD" id="cd00165">
    <property type="entry name" value="S4"/>
    <property type="match status" value="1"/>
</dbReference>
<dbReference type="GO" id="GO:0004831">
    <property type="term" value="F:tyrosine-tRNA ligase activity"/>
    <property type="evidence" value="ECO:0007669"/>
    <property type="project" value="UniProtKB-UniRule"/>
</dbReference>
<evidence type="ECO:0000256" key="11">
    <source>
        <dbReference type="HAMAP-Rule" id="MF_02006"/>
    </source>
</evidence>
<evidence type="ECO:0000259" key="13">
    <source>
        <dbReference type="Pfam" id="PF22421"/>
    </source>
</evidence>
<sequence>MAGGSILDDLLARGLVQDSTDREALRERLDAGPVTLYCGFDPTADSLHIGHLVPLLALRRFQDAGHRPVALAGGATGMIGDPSGRSEERNLLAGEELSANVEAVAAQLRAFLRFDDLGPGDQAALLLDNREWTVGVEVLEFLRQVGKHVTVGTMLAKESVKARLSGEQGLSFTEFSYMLLQANDFYELHQRHGCELQIGGSDQWGNITAGIDLVRRRTGSTVFGLTVPLVTRSDGAKFGKTADGTVWLDPARTLPYELHQYFLQIDDRDVEQLLLQLTLVPVAEVAEVMAGHAASPEGRTAQRRLAEEVCTLVHGGEETVRADLAARGLFGATPPTVEILEALRGIVPETIVELAALGGQESLVDALVASGLCGSRGDARRTIAGGGVSVNGDRQSGEVSALPAGALVDGRFVLLQRGKRIRHLLVVE</sequence>
<dbReference type="HAMAP" id="MF_02006">
    <property type="entry name" value="Tyr_tRNA_synth_type1"/>
    <property type="match status" value="1"/>
</dbReference>
<feature type="short sequence motif" description="'HIGH' region" evidence="11">
    <location>
        <begin position="42"/>
        <end position="51"/>
    </location>
</feature>
<dbReference type="GO" id="GO:0003723">
    <property type="term" value="F:RNA binding"/>
    <property type="evidence" value="ECO:0007669"/>
    <property type="project" value="UniProtKB-KW"/>
</dbReference>
<keyword evidence="7 11" id="KW-0648">Protein biosynthesis</keyword>
<keyword evidence="2 11" id="KW-0963">Cytoplasm</keyword>
<dbReference type="PANTHER" id="PTHR11766">
    <property type="entry name" value="TYROSYL-TRNA SYNTHETASE"/>
    <property type="match status" value="1"/>
</dbReference>
<dbReference type="Gene3D" id="3.40.50.620">
    <property type="entry name" value="HUPs"/>
    <property type="match status" value="1"/>
</dbReference>
<feature type="binding site" evidence="11">
    <location>
        <position position="181"/>
    </location>
    <ligand>
        <name>L-tyrosine</name>
        <dbReference type="ChEBI" id="CHEBI:58315"/>
    </ligand>
</feature>
<comment type="similarity">
    <text evidence="10 11">Belongs to the class-I aminoacyl-tRNA synthetase family. TyrS type 1 subfamily.</text>
</comment>
<dbReference type="PROSITE" id="PS00178">
    <property type="entry name" value="AA_TRNA_LIGASE_I"/>
    <property type="match status" value="1"/>
</dbReference>
<keyword evidence="3 11" id="KW-0436">Ligase</keyword>
<dbReference type="GO" id="GO:0006437">
    <property type="term" value="P:tyrosyl-tRNA aminoacylation"/>
    <property type="evidence" value="ECO:0007669"/>
    <property type="project" value="UniProtKB-UniRule"/>
</dbReference>
<dbReference type="EC" id="6.1.1.1" evidence="11"/>
<keyword evidence="5 11" id="KW-0067">ATP-binding</keyword>
<dbReference type="InterPro" id="IPR036986">
    <property type="entry name" value="S4_RNA-bd_sf"/>
</dbReference>
<keyword evidence="6 12" id="KW-0694">RNA-binding</keyword>
<gene>
    <name evidence="11" type="primary">tyrS</name>
</gene>
<reference evidence="14" key="1">
    <citation type="submission" date="2010-01" db="EMBL/GenBank/DDBJ databases">
        <title>Genome fragments of uncultured bacteria from the North Pacific subtropical Gyre.</title>
        <authorList>
            <person name="Pham V.D."/>
            <person name="Delong E.F."/>
        </authorList>
    </citation>
    <scope>NUCLEOTIDE SEQUENCE</scope>
</reference>
<feature type="short sequence motif" description="'KMSKS' region" evidence="11">
    <location>
        <begin position="237"/>
        <end position="241"/>
    </location>
</feature>
<feature type="binding site" evidence="11">
    <location>
        <position position="37"/>
    </location>
    <ligand>
        <name>L-tyrosine</name>
        <dbReference type="ChEBI" id="CHEBI:58315"/>
    </ligand>
</feature>
<keyword evidence="4 11" id="KW-0547">Nucleotide-binding</keyword>
<dbReference type="Gene3D" id="3.10.290.10">
    <property type="entry name" value="RNA-binding S4 domain"/>
    <property type="match status" value="1"/>
</dbReference>
<dbReference type="AlphaFoldDB" id="E7C669"/>
<comment type="subunit">
    <text evidence="11">Homodimer.</text>
</comment>
<dbReference type="PROSITE" id="PS50889">
    <property type="entry name" value="S4"/>
    <property type="match status" value="1"/>
</dbReference>
<dbReference type="InterPro" id="IPR024088">
    <property type="entry name" value="Tyr-tRNA-ligase_bac-type"/>
</dbReference>
<protein>
    <recommendedName>
        <fullName evidence="11">Tyrosine--tRNA ligase</fullName>
        <ecNumber evidence="11">6.1.1.1</ecNumber>
    </recommendedName>
    <alternativeName>
        <fullName evidence="11">Tyrosyl-tRNA synthetase</fullName>
        <shortName evidence="11">TyrRS</shortName>
    </alternativeName>
</protein>
<dbReference type="FunFam" id="3.40.50.620:FF:000008">
    <property type="entry name" value="Tyrosine--tRNA ligase"/>
    <property type="match status" value="1"/>
</dbReference>
<keyword evidence="8 11" id="KW-0030">Aminoacyl-tRNA synthetase</keyword>
<dbReference type="GO" id="GO:0005829">
    <property type="term" value="C:cytosol"/>
    <property type="evidence" value="ECO:0007669"/>
    <property type="project" value="TreeGrafter"/>
</dbReference>
<dbReference type="InterPro" id="IPR002305">
    <property type="entry name" value="aa-tRNA-synth_Ic"/>
</dbReference>
<evidence type="ECO:0000256" key="1">
    <source>
        <dbReference type="ARBA" id="ARBA00004496"/>
    </source>
</evidence>
<dbReference type="Pfam" id="PF00579">
    <property type="entry name" value="tRNA-synt_1b"/>
    <property type="match status" value="1"/>
</dbReference>
<evidence type="ECO:0000256" key="3">
    <source>
        <dbReference type="ARBA" id="ARBA00022598"/>
    </source>
</evidence>
<dbReference type="InterPro" id="IPR024107">
    <property type="entry name" value="Tyr-tRNA-ligase_bac_1"/>
</dbReference>